<evidence type="ECO:0000313" key="1">
    <source>
        <dbReference type="EMBL" id="CAB4150167.1"/>
    </source>
</evidence>
<accession>A0A6J5MWC7</accession>
<gene>
    <name evidence="1" type="ORF">UFOVP571_2</name>
</gene>
<reference evidence="1" key="1">
    <citation type="submission" date="2020-04" db="EMBL/GenBank/DDBJ databases">
        <authorList>
            <person name="Chiriac C."/>
            <person name="Salcher M."/>
            <person name="Ghai R."/>
            <person name="Kavagutti S V."/>
        </authorList>
    </citation>
    <scope>NUCLEOTIDE SEQUENCE</scope>
</reference>
<dbReference type="EMBL" id="LR796543">
    <property type="protein sequence ID" value="CAB4150167.1"/>
    <property type="molecule type" value="Genomic_DNA"/>
</dbReference>
<organism evidence="1">
    <name type="scientific">uncultured Caudovirales phage</name>
    <dbReference type="NCBI Taxonomy" id="2100421"/>
    <lineage>
        <taxon>Viruses</taxon>
        <taxon>Duplodnaviria</taxon>
        <taxon>Heunggongvirae</taxon>
        <taxon>Uroviricota</taxon>
        <taxon>Caudoviricetes</taxon>
        <taxon>Peduoviridae</taxon>
        <taxon>Maltschvirus</taxon>
        <taxon>Maltschvirus maltsch</taxon>
    </lineage>
</organism>
<sequence>MSIIKPPNLGKVLKPKSAPVAAIDDPILALQNEIAALEADIAASSVADVSLGKIQTAIGAKIKTTINGAQPAAPTQPIAPAPKIKKEKPVAVDGGVPPIPPVKMGVRKAEDKMLPAMDTTLDEETIQSAAYAEKIFGFQDPGLRLLQSPAVTPRRWFQQMAEVPFKLKKNFKGIPTEEAAESRIRGSLEGRIATALFEHQQSYKKYKMRMKGELAKTRLTESEFNEASSKAIRRRMSSDIPEVLESAGSFQKNIYSYVLDRGMKIKGFFETDDIEALTKDPFVNRIYDTHKVLKDSPRFLTTTKNWLMNEAKLSKSPTKQTALEDIESGLSDESFFIRAAQSIRRNVIGARSMTLHNKIGVSGEAKSLKGRKFTINDLEIEDFLVNDITELATTYAKSMFPRMELAERFGVEFLTDTFTDAKSLPVKEIRDEYAKMMALVEDQPKKLNKLLKREEKDINDLLSVRDRLLGTYGMTANPSSWMHRVPKMIKQINVLRMLGSSVFAAISDVGRLIGVKGLTFVFKDAIIPLARLASSSEGRAYFTKYKKELRAFNVGTELLLNYTRERGINGLTEDFAKNSKFERGLDMVSSKFMKHTLVPYWNTTFKTLAAMLIQNNIHGAILKTVSGKIKPKDTAKLAELGISPSMAKIIDAQIKKHGEDFKGLVLPNVADWDAEYAELGDIYASAISKEADRVIVTPGVSTTPLWMSRGGLSLLGQFKSFALSSVQKTMIPMLQDRDFKTAQAAAAMVGLGYLSSYLKAVVAGREVSEDPKQLLVEAVDRSGLTAWLFDANNMIESLSGNRIGLSKVFGTEPMARYAQRGRLEAILGPVGKLASDAAAAGGDLLSGDIRKSTTSKVRQMMPYQNLYGLRIILDKMEEEFNNLMGITKK</sequence>
<name>A0A6J5MWC7_9CAUD</name>
<protein>
    <recommendedName>
        <fullName evidence="2">Large polyvalent protein associated domain-containing protein</fullName>
    </recommendedName>
</protein>
<evidence type="ECO:0008006" key="2">
    <source>
        <dbReference type="Google" id="ProtNLM"/>
    </source>
</evidence>
<proteinExistence type="predicted"/>